<name>Q2VZK0_PARM1</name>
<dbReference type="KEGG" id="mag:amb4171"/>
<dbReference type="PANTHER" id="PTHR37164">
    <property type="entry name" value="BACTERIOHEMERYTHRIN"/>
    <property type="match status" value="1"/>
</dbReference>
<dbReference type="OrthoDB" id="7305302at2"/>
<proteinExistence type="inferred from homology"/>
<dbReference type="PANTHER" id="PTHR37164:SF1">
    <property type="entry name" value="BACTERIOHEMERYTHRIN"/>
    <property type="match status" value="1"/>
</dbReference>
<dbReference type="InterPro" id="IPR035938">
    <property type="entry name" value="Hemerythrin-like_sf"/>
</dbReference>
<dbReference type="RefSeq" id="WP_011386520.1">
    <property type="nucleotide sequence ID" value="NC_007626.1"/>
</dbReference>
<dbReference type="NCBIfam" id="TIGR02481">
    <property type="entry name" value="hemeryth_dom"/>
    <property type="match status" value="1"/>
</dbReference>
<keyword evidence="3" id="KW-0408">Iron</keyword>
<dbReference type="Proteomes" id="UP000007058">
    <property type="component" value="Chromosome"/>
</dbReference>
<dbReference type="InterPro" id="IPR012312">
    <property type="entry name" value="Hemerythrin-like"/>
</dbReference>
<comment type="similarity">
    <text evidence="1">Belongs to the hemerythrin family.</text>
</comment>
<dbReference type="GO" id="GO:0046872">
    <property type="term" value="F:metal ion binding"/>
    <property type="evidence" value="ECO:0007669"/>
    <property type="project" value="UniProtKB-KW"/>
</dbReference>
<dbReference type="AlphaFoldDB" id="Q2VZK0"/>
<dbReference type="Gene3D" id="1.20.120.50">
    <property type="entry name" value="Hemerythrin-like"/>
    <property type="match status" value="1"/>
</dbReference>
<dbReference type="SUPFAM" id="SSF47188">
    <property type="entry name" value="Hemerythrin-like"/>
    <property type="match status" value="1"/>
</dbReference>
<keyword evidence="2" id="KW-0479">Metal-binding</keyword>
<evidence type="ECO:0000256" key="1">
    <source>
        <dbReference type="ARBA" id="ARBA00010587"/>
    </source>
</evidence>
<dbReference type="HOGENOM" id="CLU_086902_3_1_5"/>
<evidence type="ECO:0000256" key="2">
    <source>
        <dbReference type="ARBA" id="ARBA00022723"/>
    </source>
</evidence>
<dbReference type="CDD" id="cd12107">
    <property type="entry name" value="Hemerythrin"/>
    <property type="match status" value="1"/>
</dbReference>
<sequence>MSIAWNEALAIGDPIIDADHRRMIELIARLEVAAGLEIDCAGIGRTLRDLTDLCREHFAREEALQHAVGFPETESHRTAHEMLMKRLDAVLAHFTDGCDEVRSGIVRTLGDSLATWLVSHIVNSDMEFKPYVAGAYGS</sequence>
<evidence type="ECO:0000313" key="6">
    <source>
        <dbReference type="Proteomes" id="UP000007058"/>
    </source>
</evidence>
<evidence type="ECO:0000256" key="3">
    <source>
        <dbReference type="ARBA" id="ARBA00023004"/>
    </source>
</evidence>
<gene>
    <name evidence="5" type="ordered locus">amb4171</name>
</gene>
<dbReference type="STRING" id="342108.amb4171"/>
<evidence type="ECO:0000259" key="4">
    <source>
        <dbReference type="Pfam" id="PF01814"/>
    </source>
</evidence>
<feature type="domain" description="Hemerythrin-like" evidence="4">
    <location>
        <begin position="15"/>
        <end position="131"/>
    </location>
</feature>
<dbReference type="EMBL" id="AP007255">
    <property type="protein sequence ID" value="BAE52975.1"/>
    <property type="molecule type" value="Genomic_DNA"/>
</dbReference>
<protein>
    <submittedName>
        <fullName evidence="5">Hemerythrin-like protein PA1673</fullName>
    </submittedName>
</protein>
<dbReference type="InterPro" id="IPR050669">
    <property type="entry name" value="Hemerythrin"/>
</dbReference>
<keyword evidence="6" id="KW-1185">Reference proteome</keyword>
<reference evidence="5 6" key="1">
    <citation type="journal article" date="2005" name="DNA Res.">
        <title>Complete genome sequence of the facultative anaerobic magnetotactic bacterium Magnetospirillum sp. strain AMB-1.</title>
        <authorList>
            <person name="Matsunaga T."/>
            <person name="Okamura Y."/>
            <person name="Fukuda Y."/>
            <person name="Wahyudi A.T."/>
            <person name="Murase Y."/>
            <person name="Takeyama H."/>
        </authorList>
    </citation>
    <scope>NUCLEOTIDE SEQUENCE [LARGE SCALE GENOMIC DNA]</scope>
    <source>
        <strain evidence="6">ATCC 700264 / AMB-1</strain>
    </source>
</reference>
<dbReference type="InterPro" id="IPR012827">
    <property type="entry name" value="Hemerythrin_metal-bd"/>
</dbReference>
<evidence type="ECO:0000313" key="5">
    <source>
        <dbReference type="EMBL" id="BAE52975.1"/>
    </source>
</evidence>
<accession>Q2VZK0</accession>
<dbReference type="NCBIfam" id="NF033749">
    <property type="entry name" value="bact_hemeryth"/>
    <property type="match status" value="1"/>
</dbReference>
<dbReference type="Pfam" id="PF01814">
    <property type="entry name" value="Hemerythrin"/>
    <property type="match status" value="1"/>
</dbReference>
<organism evidence="5 6">
    <name type="scientific">Paramagnetospirillum magneticum (strain ATCC 700264 / AMB-1)</name>
    <name type="common">Magnetospirillum magneticum</name>
    <dbReference type="NCBI Taxonomy" id="342108"/>
    <lineage>
        <taxon>Bacteria</taxon>
        <taxon>Pseudomonadati</taxon>
        <taxon>Pseudomonadota</taxon>
        <taxon>Alphaproteobacteria</taxon>
        <taxon>Rhodospirillales</taxon>
        <taxon>Magnetospirillaceae</taxon>
        <taxon>Paramagnetospirillum</taxon>
    </lineage>
</organism>